<reference evidence="2 3" key="1">
    <citation type="submission" date="2019-05" db="EMBL/GenBank/DDBJ databases">
        <title>Another draft genome of Portunus trituberculatus and its Hox gene families provides insights of decapod evolution.</title>
        <authorList>
            <person name="Jeong J.-H."/>
            <person name="Song I."/>
            <person name="Kim S."/>
            <person name="Choi T."/>
            <person name="Kim D."/>
            <person name="Ryu S."/>
            <person name="Kim W."/>
        </authorList>
    </citation>
    <scope>NUCLEOTIDE SEQUENCE [LARGE SCALE GENOMIC DNA]</scope>
    <source>
        <tissue evidence="2">Muscle</tissue>
    </source>
</reference>
<comment type="caution">
    <text evidence="2">The sequence shown here is derived from an EMBL/GenBank/DDBJ whole genome shotgun (WGS) entry which is preliminary data.</text>
</comment>
<keyword evidence="3" id="KW-1185">Reference proteome</keyword>
<evidence type="ECO:0000256" key="1">
    <source>
        <dbReference type="SAM" id="Phobius"/>
    </source>
</evidence>
<dbReference type="AlphaFoldDB" id="A0A5B7JMD3"/>
<gene>
    <name evidence="2" type="ORF">E2C01_093296</name>
</gene>
<keyword evidence="1" id="KW-0472">Membrane</keyword>
<protein>
    <submittedName>
        <fullName evidence="2">Uncharacterized protein</fullName>
    </submittedName>
</protein>
<dbReference type="Proteomes" id="UP000324222">
    <property type="component" value="Unassembled WGS sequence"/>
</dbReference>
<sequence>MHLPQVETIDFIPLGETWSDTIMHWATPCVLLPFPSFLPSFLPPSHPRLLAFLLSGAGNEGTRCSSRTSGKSASAGDTNTHTPDHSFSFSFPLFFLFSLHSLLLVSFTSFRLFALPPFTFFYFLSHFLPFFLFFPILFGSSSLFAPSPVAFCLSSFSQCLVNSSFSIPSLSLSSLLRSFFYYCCSSFPSIFASCHSIFSREFLL</sequence>
<evidence type="ECO:0000313" key="3">
    <source>
        <dbReference type="Proteomes" id="UP000324222"/>
    </source>
</evidence>
<keyword evidence="1" id="KW-1133">Transmembrane helix</keyword>
<accession>A0A5B7JMD3</accession>
<feature type="transmembrane region" description="Helical" evidence="1">
    <location>
        <begin position="93"/>
        <end position="113"/>
    </location>
</feature>
<organism evidence="2 3">
    <name type="scientific">Portunus trituberculatus</name>
    <name type="common">Swimming crab</name>
    <name type="synonym">Neptunus trituberculatus</name>
    <dbReference type="NCBI Taxonomy" id="210409"/>
    <lineage>
        <taxon>Eukaryota</taxon>
        <taxon>Metazoa</taxon>
        <taxon>Ecdysozoa</taxon>
        <taxon>Arthropoda</taxon>
        <taxon>Crustacea</taxon>
        <taxon>Multicrustacea</taxon>
        <taxon>Malacostraca</taxon>
        <taxon>Eumalacostraca</taxon>
        <taxon>Eucarida</taxon>
        <taxon>Decapoda</taxon>
        <taxon>Pleocyemata</taxon>
        <taxon>Brachyura</taxon>
        <taxon>Eubrachyura</taxon>
        <taxon>Portunoidea</taxon>
        <taxon>Portunidae</taxon>
        <taxon>Portuninae</taxon>
        <taxon>Portunus</taxon>
    </lineage>
</organism>
<evidence type="ECO:0000313" key="2">
    <source>
        <dbReference type="EMBL" id="MPC97950.1"/>
    </source>
</evidence>
<dbReference type="EMBL" id="VSRR010112163">
    <property type="protein sequence ID" value="MPC97950.1"/>
    <property type="molecule type" value="Genomic_DNA"/>
</dbReference>
<name>A0A5B7JMD3_PORTR</name>
<proteinExistence type="predicted"/>
<feature type="transmembrane region" description="Helical" evidence="1">
    <location>
        <begin position="120"/>
        <end position="138"/>
    </location>
</feature>
<keyword evidence="1" id="KW-0812">Transmembrane</keyword>